<dbReference type="InterPro" id="IPR029052">
    <property type="entry name" value="Metallo-depent_PP-like"/>
</dbReference>
<name>A0A8J8B688_9EURY</name>
<dbReference type="RefSeq" id="WP_211529992.1">
    <property type="nucleotide sequence ID" value="NZ_JWHL01000002.1"/>
</dbReference>
<gene>
    <name evidence="2" type="ORF">RJ53_02255</name>
</gene>
<accession>A0A8J8B688</accession>
<dbReference type="AlphaFoldDB" id="A0A8J8B688"/>
<dbReference type="InterPro" id="IPR004843">
    <property type="entry name" value="Calcineurin-like_PHP"/>
</dbReference>
<reference evidence="2" key="1">
    <citation type="submission" date="2014-12" db="EMBL/GenBank/DDBJ databases">
        <authorList>
            <person name="Huang H.-H."/>
            <person name="Chen S.-C."/>
            <person name="Lai M.-C."/>
        </authorList>
    </citation>
    <scope>NUCLEOTIDE SEQUENCE</scope>
    <source>
        <strain evidence="2">K1F9705b</strain>
    </source>
</reference>
<dbReference type="EMBL" id="JWHL01000002">
    <property type="protein sequence ID" value="MBR1368382.1"/>
    <property type="molecule type" value="Genomic_DNA"/>
</dbReference>
<proteinExistence type="predicted"/>
<evidence type="ECO:0000313" key="2">
    <source>
        <dbReference type="EMBL" id="MBR1368382.1"/>
    </source>
</evidence>
<evidence type="ECO:0000259" key="1">
    <source>
        <dbReference type="Pfam" id="PF00149"/>
    </source>
</evidence>
<organism evidence="2 3">
    <name type="scientific">Methanocalculus chunghsingensis</name>
    <dbReference type="NCBI Taxonomy" id="156457"/>
    <lineage>
        <taxon>Archaea</taxon>
        <taxon>Methanobacteriati</taxon>
        <taxon>Methanobacteriota</taxon>
        <taxon>Stenosarchaea group</taxon>
        <taxon>Methanomicrobia</taxon>
        <taxon>Methanomicrobiales</taxon>
        <taxon>Methanocalculaceae</taxon>
        <taxon>Methanocalculus</taxon>
    </lineage>
</organism>
<dbReference type="PANTHER" id="PTHR12905:SF0">
    <property type="entry name" value="CALCINEURIN-LIKE PHOSPHOESTERASE DOMAIN-CONTAINING PROTEIN"/>
    <property type="match status" value="1"/>
</dbReference>
<dbReference type="PANTHER" id="PTHR12905">
    <property type="entry name" value="METALLOPHOSPHOESTERASE"/>
    <property type="match status" value="1"/>
</dbReference>
<keyword evidence="3" id="KW-1185">Reference proteome</keyword>
<comment type="caution">
    <text evidence="2">The sequence shown here is derived from an EMBL/GenBank/DDBJ whole genome shotgun (WGS) entry which is preliminary data.</text>
</comment>
<dbReference type="Proteomes" id="UP000730161">
    <property type="component" value="Unassembled WGS sequence"/>
</dbReference>
<feature type="domain" description="Calcineurin-like phosphoesterase" evidence="1">
    <location>
        <begin position="2"/>
        <end position="172"/>
    </location>
</feature>
<dbReference type="Pfam" id="PF00149">
    <property type="entry name" value="Metallophos"/>
    <property type="match status" value="1"/>
</dbReference>
<dbReference type="OrthoDB" id="50367at2157"/>
<dbReference type="InterPro" id="IPR051693">
    <property type="entry name" value="UPF0046_metallophosphoest"/>
</dbReference>
<protein>
    <submittedName>
        <fullName evidence="2">Metallophosphoesterase</fullName>
    </submittedName>
</protein>
<dbReference type="SUPFAM" id="SSF56300">
    <property type="entry name" value="Metallo-dependent phosphatases"/>
    <property type="match status" value="1"/>
</dbReference>
<dbReference type="GO" id="GO:0016787">
    <property type="term" value="F:hydrolase activity"/>
    <property type="evidence" value="ECO:0007669"/>
    <property type="project" value="InterPro"/>
</dbReference>
<evidence type="ECO:0000313" key="3">
    <source>
        <dbReference type="Proteomes" id="UP000730161"/>
    </source>
</evidence>
<dbReference type="Gene3D" id="3.60.21.10">
    <property type="match status" value="1"/>
</dbReference>
<sequence length="222" mass="23720">MMKALLLADLHGTYDHIDDLLTTDPDCLFIAGDLTQFGPVEEISALIDRLDLPVLAVPGNCDPRDSLSFLEDSGAVCLHGSSISFNTITIAGIGGSNPTPFNTAFECSEEEIDETMAGMVQRMEKNQTNILISHAPPYGALDEVSPGVHVGSTSIAKYLKAFDIVCCAHIHEQRGVVKVGETWVVNPGPASEGYGALIYIGDESGDIRIELIALSQDKAQDS</sequence>